<dbReference type="Proteomes" id="UP000215215">
    <property type="component" value="Unassembled WGS sequence"/>
</dbReference>
<comment type="subcellular location">
    <subcellularLocation>
        <location evidence="1">Membrane</location>
        <topology evidence="1">Multi-pass membrane protein</topology>
    </subcellularLocation>
</comment>
<accession>A0A235BY33</accession>
<keyword evidence="4 5" id="KW-0472">Membrane</keyword>
<dbReference type="PANTHER" id="PTHR37422">
    <property type="entry name" value="TEICHURONIC ACID BIOSYNTHESIS PROTEIN TUAE"/>
    <property type="match status" value="1"/>
</dbReference>
<organism evidence="7 8">
    <name type="scientific">candidate division WOR-3 bacterium JGI_Cruoil_03_44_89</name>
    <dbReference type="NCBI Taxonomy" id="1973748"/>
    <lineage>
        <taxon>Bacteria</taxon>
        <taxon>Bacteria division WOR-3</taxon>
    </lineage>
</organism>
<dbReference type="InterPro" id="IPR007016">
    <property type="entry name" value="O-antigen_ligase-rel_domated"/>
</dbReference>
<reference evidence="7 8" key="1">
    <citation type="submission" date="2017-07" db="EMBL/GenBank/DDBJ databases">
        <title>Recovery of genomes from metagenomes via a dereplication, aggregation, and scoring strategy.</title>
        <authorList>
            <person name="Sieber C.M."/>
            <person name="Probst A.J."/>
            <person name="Sharrar A."/>
            <person name="Thomas B.C."/>
            <person name="Hess M."/>
            <person name="Tringe S.G."/>
            <person name="Banfield J.F."/>
        </authorList>
    </citation>
    <scope>NUCLEOTIDE SEQUENCE [LARGE SCALE GENOMIC DNA]</scope>
    <source>
        <strain evidence="7">JGI_Cruoil_03_44_89</strain>
    </source>
</reference>
<evidence type="ECO:0000313" key="7">
    <source>
        <dbReference type="EMBL" id="OYD17116.1"/>
    </source>
</evidence>
<proteinExistence type="predicted"/>
<evidence type="ECO:0000259" key="6">
    <source>
        <dbReference type="Pfam" id="PF04932"/>
    </source>
</evidence>
<evidence type="ECO:0000256" key="4">
    <source>
        <dbReference type="ARBA" id="ARBA00023136"/>
    </source>
</evidence>
<feature type="domain" description="O-antigen ligase-related" evidence="6">
    <location>
        <begin position="189"/>
        <end position="321"/>
    </location>
</feature>
<evidence type="ECO:0000256" key="5">
    <source>
        <dbReference type="SAM" id="Phobius"/>
    </source>
</evidence>
<dbReference type="Pfam" id="PF04932">
    <property type="entry name" value="Wzy_C"/>
    <property type="match status" value="1"/>
</dbReference>
<feature type="transmembrane region" description="Helical" evidence="5">
    <location>
        <begin position="159"/>
        <end position="177"/>
    </location>
</feature>
<dbReference type="GO" id="GO:0016020">
    <property type="term" value="C:membrane"/>
    <property type="evidence" value="ECO:0007669"/>
    <property type="project" value="UniProtKB-SubCell"/>
</dbReference>
<feature type="transmembrane region" description="Helical" evidence="5">
    <location>
        <begin position="81"/>
        <end position="98"/>
    </location>
</feature>
<evidence type="ECO:0000256" key="1">
    <source>
        <dbReference type="ARBA" id="ARBA00004141"/>
    </source>
</evidence>
<feature type="transmembrane region" description="Helical" evidence="5">
    <location>
        <begin position="305"/>
        <end position="332"/>
    </location>
</feature>
<sequence length="385" mass="43187">MKVMSKGFDGITEKGILAFVFFLPICPPLSVLGVLTALVFFFIRHKDKLNFRPILFWVSLLVLLFFTFLSAAFSVQRNLSFGRFPFYILSFLLCLLIARSGVNSERILKLLVISGIIVTAFGIIQYLTDFNLAIRTHLFSITFATKKGITSTLSNPNRFAQYLVLLLPLAAVSLYVLRGFKWKMCAFCLILLSFVCLFLTKSFAGICAVSVLILFAVFIKNWKLGIVLVLLLSLIYVTNQRKMGDFTRRFTSSRSIETRFSTWKVAISAVRKHPLTGCGLSTFHKIATEYKGDEKIMHGHAHSMYVQLLCETGMAGFFAFIFTVVLFLLYCFQRGSPISYGCAFSIIGALLAGLTGTILEFLPLAMLFWAIMGLGIGEYNENFVS</sequence>
<protein>
    <recommendedName>
        <fullName evidence="6">O-antigen ligase-related domain-containing protein</fullName>
    </recommendedName>
</protein>
<feature type="transmembrane region" description="Helical" evidence="5">
    <location>
        <begin position="54"/>
        <end position="75"/>
    </location>
</feature>
<feature type="transmembrane region" description="Helical" evidence="5">
    <location>
        <begin position="110"/>
        <end position="128"/>
    </location>
</feature>
<name>A0A235BY33_UNCW3</name>
<feature type="transmembrane region" description="Helical" evidence="5">
    <location>
        <begin position="16"/>
        <end position="42"/>
    </location>
</feature>
<keyword evidence="3 5" id="KW-1133">Transmembrane helix</keyword>
<feature type="transmembrane region" description="Helical" evidence="5">
    <location>
        <begin position="222"/>
        <end position="239"/>
    </location>
</feature>
<keyword evidence="2 5" id="KW-0812">Transmembrane</keyword>
<gene>
    <name evidence="7" type="ORF">CH333_01905</name>
</gene>
<feature type="transmembrane region" description="Helical" evidence="5">
    <location>
        <begin position="338"/>
        <end position="362"/>
    </location>
</feature>
<dbReference type="EMBL" id="NOZQ01000032">
    <property type="protein sequence ID" value="OYD17116.1"/>
    <property type="molecule type" value="Genomic_DNA"/>
</dbReference>
<feature type="transmembrane region" description="Helical" evidence="5">
    <location>
        <begin position="189"/>
        <end position="216"/>
    </location>
</feature>
<dbReference type="InterPro" id="IPR051533">
    <property type="entry name" value="WaaL-like"/>
</dbReference>
<evidence type="ECO:0000256" key="2">
    <source>
        <dbReference type="ARBA" id="ARBA00022692"/>
    </source>
</evidence>
<evidence type="ECO:0000256" key="3">
    <source>
        <dbReference type="ARBA" id="ARBA00022989"/>
    </source>
</evidence>
<dbReference type="PANTHER" id="PTHR37422:SF13">
    <property type="entry name" value="LIPOPOLYSACCHARIDE BIOSYNTHESIS PROTEIN PA4999-RELATED"/>
    <property type="match status" value="1"/>
</dbReference>
<dbReference type="AlphaFoldDB" id="A0A235BY33"/>
<evidence type="ECO:0000313" key="8">
    <source>
        <dbReference type="Proteomes" id="UP000215215"/>
    </source>
</evidence>
<comment type="caution">
    <text evidence="7">The sequence shown here is derived from an EMBL/GenBank/DDBJ whole genome shotgun (WGS) entry which is preliminary data.</text>
</comment>